<sequence>MTNAQASLAHLYRVFTKPEGQDSKLAQIEQHLSDNLADFLSRHVVASPRSLEDIEQDFSESLLPEQPQFVSEHAQQLLDKLVAHSVNTYSPRFIGHMTSALPYFHLTLSKLLVGLNQNLVKIETSKAFTPLERQVLGMIHRLIFNHEPDFYQQFLHNAGHSLGSFCSGGTIANITALWVARNRLLKARGTFRGISQDGLLVGMQEYGYNSLSVITSRRGHYSLGKAVDVLGLGRNSLIALPCPDQTLDPALVLKEGIAIQAQGGKVLAITAIAGTTETGHIDPLDELADVAEELGCHLHVDAAWGGATLFSRRHGKLLKGIARADSVTLDAHKQMYVPMGAGMVLFKDPDAGNQVRHHAQYILRHGSKDLGATSLEGSRNGMAMMLYASLHILGRSGYELLIDQSLEKAQRFADMIEKHGNFQLTTAPVLCLLTYRLVPQVVQDKLQANPDLAASINPLLDELTVAIQKHQRESGHSFVSRTRLEIQAYPQQAINVFRVVLANPLTSDEDLAEILAEQNRLAETLPQYQQVILACGR</sequence>
<dbReference type="InterPro" id="IPR015421">
    <property type="entry name" value="PyrdxlP-dep_Trfase_major"/>
</dbReference>
<dbReference type="Gene3D" id="3.90.1150.10">
    <property type="entry name" value="Aspartate Aminotransferase, domain 1"/>
    <property type="match status" value="1"/>
</dbReference>
<evidence type="ECO:0000256" key="3">
    <source>
        <dbReference type="ARBA" id="ARBA00022793"/>
    </source>
</evidence>
<dbReference type="PANTHER" id="PTHR45677">
    <property type="entry name" value="GLUTAMATE DECARBOXYLASE-RELATED"/>
    <property type="match status" value="1"/>
</dbReference>
<comment type="caution">
    <text evidence="7">The sequence shown here is derived from an EMBL/GenBank/DDBJ whole genome shotgun (WGS) entry which is preliminary data.</text>
</comment>
<dbReference type="Proteomes" id="UP001501757">
    <property type="component" value="Unassembled WGS sequence"/>
</dbReference>
<accession>A0ABN0XTJ4</accession>
<evidence type="ECO:0000256" key="1">
    <source>
        <dbReference type="ARBA" id="ARBA00001933"/>
    </source>
</evidence>
<dbReference type="InterPro" id="IPR022517">
    <property type="entry name" value="Asp_decarboxylase_pyridox"/>
</dbReference>
<dbReference type="SUPFAM" id="SSF53383">
    <property type="entry name" value="PLP-dependent transferases"/>
    <property type="match status" value="1"/>
</dbReference>
<keyword evidence="3" id="KW-0210">Decarboxylase</keyword>
<keyword evidence="4 6" id="KW-0663">Pyridoxal phosphate</keyword>
<organism evidence="7 8">
    <name type="scientific">Bowmanella denitrificans</name>
    <dbReference type="NCBI Taxonomy" id="366582"/>
    <lineage>
        <taxon>Bacteria</taxon>
        <taxon>Pseudomonadati</taxon>
        <taxon>Pseudomonadota</taxon>
        <taxon>Gammaproteobacteria</taxon>
        <taxon>Alteromonadales</taxon>
        <taxon>Alteromonadaceae</taxon>
        <taxon>Bowmanella</taxon>
    </lineage>
</organism>
<comment type="cofactor">
    <cofactor evidence="1 6">
        <name>pyridoxal 5'-phosphate</name>
        <dbReference type="ChEBI" id="CHEBI:597326"/>
    </cofactor>
</comment>
<dbReference type="InterPro" id="IPR015422">
    <property type="entry name" value="PyrdxlP-dep_Trfase_small"/>
</dbReference>
<protein>
    <submittedName>
        <fullName evidence="7">Pyridoxal-dependent aspartate 1-decarboxylase</fullName>
    </submittedName>
</protein>
<evidence type="ECO:0000256" key="5">
    <source>
        <dbReference type="ARBA" id="ARBA00023239"/>
    </source>
</evidence>
<evidence type="ECO:0000313" key="7">
    <source>
        <dbReference type="EMBL" id="GAA0372477.1"/>
    </source>
</evidence>
<dbReference type="InterPro" id="IPR015424">
    <property type="entry name" value="PyrdxlP-dep_Trfase"/>
</dbReference>
<evidence type="ECO:0000256" key="2">
    <source>
        <dbReference type="ARBA" id="ARBA00009533"/>
    </source>
</evidence>
<gene>
    <name evidence="7" type="primary">panP</name>
    <name evidence="7" type="ORF">GCM10009092_40910</name>
</gene>
<keyword evidence="5 6" id="KW-0456">Lyase</keyword>
<dbReference type="Gene3D" id="3.90.1150.170">
    <property type="match status" value="1"/>
</dbReference>
<dbReference type="Pfam" id="PF00282">
    <property type="entry name" value="Pyridoxal_deC"/>
    <property type="match status" value="1"/>
</dbReference>
<dbReference type="NCBIfam" id="TIGR03799">
    <property type="entry name" value="NOD_PanD_pyr"/>
    <property type="match status" value="1"/>
</dbReference>
<dbReference type="PANTHER" id="PTHR45677:SF8">
    <property type="entry name" value="CYSTEINE SULFINIC ACID DECARBOXYLASE"/>
    <property type="match status" value="1"/>
</dbReference>
<evidence type="ECO:0000256" key="4">
    <source>
        <dbReference type="ARBA" id="ARBA00022898"/>
    </source>
</evidence>
<dbReference type="InterPro" id="IPR002129">
    <property type="entry name" value="PyrdxlP-dep_de-COase"/>
</dbReference>
<evidence type="ECO:0000313" key="8">
    <source>
        <dbReference type="Proteomes" id="UP001501757"/>
    </source>
</evidence>
<evidence type="ECO:0000256" key="6">
    <source>
        <dbReference type="RuleBase" id="RU000382"/>
    </source>
</evidence>
<proteinExistence type="inferred from homology"/>
<dbReference type="EMBL" id="BAAAEI010000028">
    <property type="protein sequence ID" value="GAA0372477.1"/>
    <property type="molecule type" value="Genomic_DNA"/>
</dbReference>
<comment type="similarity">
    <text evidence="2 6">Belongs to the group II decarboxylase family.</text>
</comment>
<dbReference type="Gene3D" id="3.40.640.10">
    <property type="entry name" value="Type I PLP-dependent aspartate aminotransferase-like (Major domain)"/>
    <property type="match status" value="1"/>
</dbReference>
<keyword evidence="8" id="KW-1185">Reference proteome</keyword>
<name>A0ABN0XTJ4_9ALTE</name>
<dbReference type="RefSeq" id="WP_343847300.1">
    <property type="nucleotide sequence ID" value="NZ_BAAAEI010000028.1"/>
</dbReference>
<reference evidence="7 8" key="1">
    <citation type="journal article" date="2019" name="Int. J. Syst. Evol. Microbiol.">
        <title>The Global Catalogue of Microorganisms (GCM) 10K type strain sequencing project: providing services to taxonomists for standard genome sequencing and annotation.</title>
        <authorList>
            <consortium name="The Broad Institute Genomics Platform"/>
            <consortium name="The Broad Institute Genome Sequencing Center for Infectious Disease"/>
            <person name="Wu L."/>
            <person name="Ma J."/>
        </authorList>
    </citation>
    <scope>NUCLEOTIDE SEQUENCE [LARGE SCALE GENOMIC DNA]</scope>
    <source>
        <strain evidence="7 8">JCM 13378</strain>
    </source>
</reference>